<comment type="caution">
    <text evidence="4">The sequence shown here is derived from an EMBL/GenBank/DDBJ whole genome shotgun (WGS) entry which is preliminary data.</text>
</comment>
<comment type="similarity">
    <text evidence="1">Belongs to the serpin family.</text>
</comment>
<evidence type="ECO:0000313" key="5">
    <source>
        <dbReference type="Proteomes" id="UP000078046"/>
    </source>
</evidence>
<evidence type="ECO:0000313" key="4">
    <source>
        <dbReference type="EMBL" id="OAF66810.1"/>
    </source>
</evidence>
<evidence type="ECO:0000256" key="1">
    <source>
        <dbReference type="ARBA" id="ARBA00009500"/>
    </source>
</evidence>
<feature type="transmembrane region" description="Helical" evidence="2">
    <location>
        <begin position="107"/>
        <end position="126"/>
    </location>
</feature>
<dbReference type="InterPro" id="IPR042178">
    <property type="entry name" value="Serpin_sf_1"/>
</dbReference>
<dbReference type="Proteomes" id="UP000078046">
    <property type="component" value="Unassembled WGS sequence"/>
</dbReference>
<reference evidence="4 5" key="1">
    <citation type="submission" date="2016-04" db="EMBL/GenBank/DDBJ databases">
        <title>The genome of Intoshia linei affirms orthonectids as highly simplified spiralians.</title>
        <authorList>
            <person name="Mikhailov K.V."/>
            <person name="Slusarev G.S."/>
            <person name="Nikitin M.A."/>
            <person name="Logacheva M.D."/>
            <person name="Penin A."/>
            <person name="Aleoshin V."/>
            <person name="Panchin Y.V."/>
        </authorList>
    </citation>
    <scope>NUCLEOTIDE SEQUENCE [LARGE SCALE GENOMIC DNA]</scope>
    <source>
        <strain evidence="4">Intl2013</strain>
        <tissue evidence="4">Whole animal</tissue>
    </source>
</reference>
<dbReference type="PANTHER" id="PTHR11461">
    <property type="entry name" value="SERINE PROTEASE INHIBITOR, SERPIN"/>
    <property type="match status" value="1"/>
</dbReference>
<dbReference type="SUPFAM" id="SSF56574">
    <property type="entry name" value="Serpins"/>
    <property type="match status" value="1"/>
</dbReference>
<dbReference type="GO" id="GO:0004867">
    <property type="term" value="F:serine-type endopeptidase inhibitor activity"/>
    <property type="evidence" value="ECO:0007669"/>
    <property type="project" value="InterPro"/>
</dbReference>
<dbReference type="GO" id="GO:0005615">
    <property type="term" value="C:extracellular space"/>
    <property type="evidence" value="ECO:0007669"/>
    <property type="project" value="InterPro"/>
</dbReference>
<organism evidence="4 5">
    <name type="scientific">Intoshia linei</name>
    <dbReference type="NCBI Taxonomy" id="1819745"/>
    <lineage>
        <taxon>Eukaryota</taxon>
        <taxon>Metazoa</taxon>
        <taxon>Spiralia</taxon>
        <taxon>Lophotrochozoa</taxon>
        <taxon>Mesozoa</taxon>
        <taxon>Orthonectida</taxon>
        <taxon>Rhopaluridae</taxon>
        <taxon>Intoshia</taxon>
    </lineage>
</organism>
<dbReference type="OrthoDB" id="671595at2759"/>
<gene>
    <name evidence="4" type="ORF">A3Q56_05471</name>
</gene>
<dbReference type="Pfam" id="PF00079">
    <property type="entry name" value="Serpin"/>
    <property type="match status" value="1"/>
</dbReference>
<dbReference type="PANTHER" id="PTHR11461:SF211">
    <property type="entry name" value="GH10112P-RELATED"/>
    <property type="match status" value="1"/>
</dbReference>
<evidence type="ECO:0000259" key="3">
    <source>
        <dbReference type="Pfam" id="PF00079"/>
    </source>
</evidence>
<name>A0A177AY74_9BILA</name>
<keyword evidence="2" id="KW-0812">Transmembrane</keyword>
<protein>
    <recommendedName>
        <fullName evidence="3">Serpin domain-containing protein</fullName>
    </recommendedName>
</protein>
<dbReference type="InterPro" id="IPR023796">
    <property type="entry name" value="Serpin_dom"/>
</dbReference>
<evidence type="ECO:0000256" key="2">
    <source>
        <dbReference type="SAM" id="Phobius"/>
    </source>
</evidence>
<accession>A0A177AY74</accession>
<keyword evidence="2" id="KW-1133">Transmembrane helix</keyword>
<dbReference type="Gene3D" id="2.30.39.10">
    <property type="entry name" value="Alpha-1-antitrypsin, domain 1"/>
    <property type="match status" value="1"/>
</dbReference>
<dbReference type="Gene3D" id="3.30.497.10">
    <property type="entry name" value="Antithrombin, subunit I, domain 2"/>
    <property type="match status" value="1"/>
</dbReference>
<proteinExistence type="inferred from homology"/>
<sequence length="160" mass="18082">MQIVQIPYKVKNLNLIVVKRFDGKNIKNSEKVINNFYAQGQVGPINFFLPKFLISSKLDLKQIFESMNIKNIFRQDADFSELTDKKLKVEKIILVANMDVDKVCTTAAAATVAIMVANGMIFLFLAPKPVVIKMDSSFSAYLTYGESRMILFSAFVDNLK</sequence>
<keyword evidence="2" id="KW-0472">Membrane</keyword>
<dbReference type="AlphaFoldDB" id="A0A177AY74"/>
<keyword evidence="5" id="KW-1185">Reference proteome</keyword>
<feature type="domain" description="Serpin" evidence="3">
    <location>
        <begin position="1"/>
        <end position="154"/>
    </location>
</feature>
<dbReference type="InterPro" id="IPR036186">
    <property type="entry name" value="Serpin_sf"/>
</dbReference>
<dbReference type="InterPro" id="IPR000215">
    <property type="entry name" value="Serpin_fam"/>
</dbReference>
<dbReference type="InterPro" id="IPR042185">
    <property type="entry name" value="Serpin_sf_2"/>
</dbReference>
<dbReference type="EMBL" id="LWCA01000822">
    <property type="protein sequence ID" value="OAF66810.1"/>
    <property type="molecule type" value="Genomic_DNA"/>
</dbReference>